<gene>
    <name evidence="2" type="ORF">DI555_20970</name>
</gene>
<comment type="caution">
    <text evidence="2">The sequence shown here is derived from an EMBL/GenBank/DDBJ whole genome shotgun (WGS) entry which is preliminary data.</text>
</comment>
<evidence type="ECO:0000256" key="1">
    <source>
        <dbReference type="SAM" id="Phobius"/>
    </source>
</evidence>
<proteinExistence type="predicted"/>
<dbReference type="Proteomes" id="UP000249082">
    <property type="component" value="Unassembled WGS sequence"/>
</dbReference>
<name>A0A2W5NE74_9SPHN</name>
<dbReference type="InterPro" id="IPR005625">
    <property type="entry name" value="PepSY-ass_TM"/>
</dbReference>
<accession>A0A2W5NE74</accession>
<evidence type="ECO:0000313" key="3">
    <source>
        <dbReference type="Proteomes" id="UP000249082"/>
    </source>
</evidence>
<dbReference type="EMBL" id="QFPX01000025">
    <property type="protein sequence ID" value="PZQ51772.1"/>
    <property type="molecule type" value="Genomic_DNA"/>
</dbReference>
<feature type="transmembrane region" description="Helical" evidence="1">
    <location>
        <begin position="12"/>
        <end position="33"/>
    </location>
</feature>
<reference evidence="2 3" key="1">
    <citation type="submission" date="2017-08" db="EMBL/GenBank/DDBJ databases">
        <title>Infants hospitalized years apart are colonized by the same room-sourced microbial strains.</title>
        <authorList>
            <person name="Brooks B."/>
            <person name="Olm M.R."/>
            <person name="Firek B.A."/>
            <person name="Baker R."/>
            <person name="Thomas B.C."/>
            <person name="Morowitz M.J."/>
            <person name="Banfield J.F."/>
        </authorList>
    </citation>
    <scope>NUCLEOTIDE SEQUENCE [LARGE SCALE GENOMIC DNA]</scope>
    <source>
        <strain evidence="2">S2_005_002_R2_33</strain>
    </source>
</reference>
<feature type="transmembrane region" description="Helical" evidence="1">
    <location>
        <begin position="453"/>
        <end position="474"/>
    </location>
</feature>
<feature type="transmembrane region" description="Helical" evidence="1">
    <location>
        <begin position="258"/>
        <end position="281"/>
    </location>
</feature>
<evidence type="ECO:0000313" key="2">
    <source>
        <dbReference type="EMBL" id="PZQ51772.1"/>
    </source>
</evidence>
<dbReference type="Pfam" id="PF03929">
    <property type="entry name" value="PepSY_TM"/>
    <property type="match status" value="1"/>
</dbReference>
<dbReference type="PANTHER" id="PTHR34219">
    <property type="entry name" value="IRON-REGULATED INNER MEMBRANE PROTEIN-RELATED"/>
    <property type="match status" value="1"/>
</dbReference>
<keyword evidence="1" id="KW-0472">Membrane</keyword>
<keyword evidence="1" id="KW-1133">Transmembrane helix</keyword>
<organism evidence="2 3">
    <name type="scientific">Novosphingobium pentaromativorans</name>
    <dbReference type="NCBI Taxonomy" id="205844"/>
    <lineage>
        <taxon>Bacteria</taxon>
        <taxon>Pseudomonadati</taxon>
        <taxon>Pseudomonadota</taxon>
        <taxon>Alphaproteobacteria</taxon>
        <taxon>Sphingomonadales</taxon>
        <taxon>Sphingomonadaceae</taxon>
        <taxon>Novosphingobium</taxon>
    </lineage>
</organism>
<dbReference type="PANTHER" id="PTHR34219:SF6">
    <property type="entry name" value="BLR3280 PROTEIN"/>
    <property type="match status" value="1"/>
</dbReference>
<dbReference type="AlphaFoldDB" id="A0A2W5NE74"/>
<keyword evidence="1" id="KW-0812">Transmembrane</keyword>
<protein>
    <submittedName>
        <fullName evidence="2">Peptidase</fullName>
    </submittedName>
</protein>
<sequence>MPRPILVLHRWLGVFVGLLMTIWCLSGFVMIYVDYPRLEPSAQVQGLAPLHLPPPSAFDAVDMAPDTPIASARVEMLAGRPVLRVVPGQSTDRAIPQMRTIPAAFDLATGKPLAAPDPQDIGRIAQDFARGHGIAGEAAAPAQTGIDQWTVQTYKRNAPLYRVDFDDDAGTEIYISGKSGEVVQETTRFQRFWGWLGAVPHWLYPTMLRQNRALWNEVVVWTSLAGCFLTVTGIWAGIARVRRKREGHIGSPYKGLWWWHHVFGLFFGLLTLTWVASGLFSMNPWGFLDSMAGLAERDRLAGAMTWRDVRQALSAMHDIPDGALRIETAPLGGRIFLLVSKRSGAAQRFDAAGQASALTERELRGALAGGPATSSLALLEDEDAYYYRHRFAAPLPVWRAVLADAETTRLYIDPTSGQILRAFDRNGRGFRWLQDGLHSLDFPVLRKRPWWDFVVLPLLAAVTLVCATGTWMAWNKVRRDLRRVWRRRIRRG</sequence>
<feature type="transmembrane region" description="Helical" evidence="1">
    <location>
        <begin position="218"/>
        <end position="238"/>
    </location>
</feature>